<feature type="compositionally biased region" description="Polar residues" evidence="11">
    <location>
        <begin position="370"/>
        <end position="384"/>
    </location>
</feature>
<evidence type="ECO:0000256" key="2">
    <source>
        <dbReference type="ARBA" id="ARBA00022475"/>
    </source>
</evidence>
<name>A0A1I7SU01_BURXY</name>
<evidence type="ECO:0000256" key="10">
    <source>
        <dbReference type="RuleBase" id="RU000688"/>
    </source>
</evidence>
<feature type="transmembrane region" description="Helical" evidence="12">
    <location>
        <begin position="217"/>
        <end position="243"/>
    </location>
</feature>
<dbReference type="GO" id="GO:0005886">
    <property type="term" value="C:plasma membrane"/>
    <property type="evidence" value="ECO:0007669"/>
    <property type="project" value="UniProtKB-SubCell"/>
</dbReference>
<keyword evidence="2" id="KW-1003">Cell membrane</keyword>
<feature type="transmembrane region" description="Helical" evidence="12">
    <location>
        <begin position="316"/>
        <end position="338"/>
    </location>
</feature>
<comment type="subcellular location">
    <subcellularLocation>
        <location evidence="1">Cell membrane</location>
        <topology evidence="1">Multi-pass membrane protein</topology>
    </subcellularLocation>
</comment>
<dbReference type="Pfam" id="PF00001">
    <property type="entry name" value="7tm_1"/>
    <property type="match status" value="1"/>
</dbReference>
<keyword evidence="4 12" id="KW-1133">Transmembrane helix</keyword>
<evidence type="ECO:0000256" key="5">
    <source>
        <dbReference type="ARBA" id="ARBA00023040"/>
    </source>
</evidence>
<feature type="transmembrane region" description="Helical" evidence="12">
    <location>
        <begin position="581"/>
        <end position="600"/>
    </location>
</feature>
<feature type="transmembrane region" description="Helical" evidence="12">
    <location>
        <begin position="542"/>
        <end position="561"/>
    </location>
</feature>
<keyword evidence="5 10" id="KW-0297">G-protein coupled receptor</keyword>
<sequence>MMISGRRGIVNPLIVHIFECVRWLELLKKIAIKGWPKNRVREWIEAICPYLRHRSFSNVDGVAMIGMAWQFALIISQSINAGVQAEKIPIQNAENQDLLLLLARTVQLGPGPGQEQRYTTSSRQEQPARRVSDLLSSTNPQLCLGLEDVFIALFLIILILMTIFGNILVVLSVFLYKRMRTFTNILLTSLATADLLVGLVVMPLALVDLLYDHHWQFGRFLCSVWATTDVLLCTASILNLCVISLDRYMAITSPLKYPRTRSRLMAIVLLSSVWFISVVVCSPPWIIPSWGIFNQRTITDTNAFVCGYPVSIPYRIYSALCSFYIPLLIMLSVYFKIFRVASEREKLMRQNLGTCRLSRRVDKHRRRQQLLQANNHNRCASAPTNRARDQWSESGTNSPRLNHSLHLEKNDIEKKRPTNLPTVIDLSEDTDSQSPTCQRTLETPNNNNDNRESKSLLNLNETAMTPPKRKTTEVALVENNSHQTTLNNNNNNTANNSSNDLQPTNLVAKAQKHYNTHGPGKAIRGSKEKIVYMRERKALKTIGIVVLGFIICWMPFFVIYLAEVFIQHVHTTYSFKILSEFFLWLGYSNSVLNPIIYTMYNGDFRRCFRDLLGFGCVQTHRRTMSVKKLHQQSTVF</sequence>
<dbReference type="PANTHER" id="PTHR24248:SF199">
    <property type="entry name" value="IP13425P-RELATED"/>
    <property type="match status" value="1"/>
</dbReference>
<evidence type="ECO:0000259" key="13">
    <source>
        <dbReference type="PROSITE" id="PS50262"/>
    </source>
</evidence>
<dbReference type="InterPro" id="IPR000276">
    <property type="entry name" value="GPCR_Rhodpsn"/>
</dbReference>
<keyword evidence="7" id="KW-1015">Disulfide bond</keyword>
<dbReference type="SUPFAM" id="SSF81321">
    <property type="entry name" value="Family A G protein-coupled receptor-like"/>
    <property type="match status" value="1"/>
</dbReference>
<evidence type="ECO:0000256" key="6">
    <source>
        <dbReference type="ARBA" id="ARBA00023136"/>
    </source>
</evidence>
<dbReference type="GO" id="GO:0004993">
    <property type="term" value="F:G protein-coupled serotonin receptor activity"/>
    <property type="evidence" value="ECO:0007669"/>
    <property type="project" value="UniProtKB-ARBA"/>
</dbReference>
<dbReference type="Proteomes" id="UP000095284">
    <property type="component" value="Unplaced"/>
</dbReference>
<proteinExistence type="inferred from homology"/>
<accession>A0A1I7SU01</accession>
<feature type="compositionally biased region" description="Polar residues" evidence="11">
    <location>
        <begin position="116"/>
        <end position="125"/>
    </location>
</feature>
<dbReference type="Gene3D" id="1.20.1070.10">
    <property type="entry name" value="Rhodopsin 7-helix transmembrane proteins"/>
    <property type="match status" value="2"/>
</dbReference>
<evidence type="ECO:0000256" key="3">
    <source>
        <dbReference type="ARBA" id="ARBA00022692"/>
    </source>
</evidence>
<dbReference type="InterPro" id="IPR017452">
    <property type="entry name" value="GPCR_Rhodpsn_7TM"/>
</dbReference>
<organism evidence="14 15">
    <name type="scientific">Bursaphelenchus xylophilus</name>
    <name type="common">Pinewood nematode worm</name>
    <name type="synonym">Aphelenchoides xylophilus</name>
    <dbReference type="NCBI Taxonomy" id="6326"/>
    <lineage>
        <taxon>Eukaryota</taxon>
        <taxon>Metazoa</taxon>
        <taxon>Ecdysozoa</taxon>
        <taxon>Nematoda</taxon>
        <taxon>Chromadorea</taxon>
        <taxon>Rhabditida</taxon>
        <taxon>Tylenchina</taxon>
        <taxon>Tylenchomorpha</taxon>
        <taxon>Aphelenchoidea</taxon>
        <taxon>Aphelenchoididae</taxon>
        <taxon>Bursaphelenchus</taxon>
    </lineage>
</organism>
<keyword evidence="9 10" id="KW-0807">Transducer</keyword>
<dbReference type="PRINTS" id="PR00237">
    <property type="entry name" value="GPCRRHODOPSN"/>
</dbReference>
<evidence type="ECO:0000256" key="7">
    <source>
        <dbReference type="ARBA" id="ARBA00023157"/>
    </source>
</evidence>
<dbReference type="PROSITE" id="PS50262">
    <property type="entry name" value="G_PROTEIN_RECEP_F1_2"/>
    <property type="match status" value="1"/>
</dbReference>
<feature type="region of interest" description="Disordered" evidence="11">
    <location>
        <begin position="370"/>
        <end position="469"/>
    </location>
</feature>
<feature type="transmembrane region" description="Helical" evidence="12">
    <location>
        <begin position="185"/>
        <end position="211"/>
    </location>
</feature>
<keyword evidence="3 10" id="KW-0812">Transmembrane</keyword>
<feature type="domain" description="G-protein coupled receptors family 1 profile" evidence="13">
    <location>
        <begin position="165"/>
        <end position="597"/>
    </location>
</feature>
<dbReference type="PROSITE" id="PS00237">
    <property type="entry name" value="G_PROTEIN_RECEP_F1_1"/>
    <property type="match status" value="1"/>
</dbReference>
<evidence type="ECO:0000256" key="12">
    <source>
        <dbReference type="SAM" id="Phobius"/>
    </source>
</evidence>
<dbReference type="GO" id="GO:0043410">
    <property type="term" value="P:positive regulation of MAPK cascade"/>
    <property type="evidence" value="ECO:0007669"/>
    <property type="project" value="TreeGrafter"/>
</dbReference>
<evidence type="ECO:0000256" key="1">
    <source>
        <dbReference type="ARBA" id="ARBA00004651"/>
    </source>
</evidence>
<keyword evidence="6 12" id="KW-0472">Membrane</keyword>
<feature type="compositionally biased region" description="Polar residues" evidence="11">
    <location>
        <begin position="392"/>
        <end position="401"/>
    </location>
</feature>
<dbReference type="PANTHER" id="PTHR24248">
    <property type="entry name" value="ADRENERGIC RECEPTOR-RELATED G-PROTEIN COUPLED RECEPTOR"/>
    <property type="match status" value="1"/>
</dbReference>
<feature type="region of interest" description="Disordered" evidence="11">
    <location>
        <begin position="111"/>
        <end position="130"/>
    </location>
</feature>
<dbReference type="GO" id="GO:0071880">
    <property type="term" value="P:adenylate cyclase-activating adrenergic receptor signaling pathway"/>
    <property type="evidence" value="ECO:0007669"/>
    <property type="project" value="TreeGrafter"/>
</dbReference>
<evidence type="ECO:0000256" key="8">
    <source>
        <dbReference type="ARBA" id="ARBA00023170"/>
    </source>
</evidence>
<feature type="transmembrane region" description="Helical" evidence="12">
    <location>
        <begin position="264"/>
        <end position="287"/>
    </location>
</feature>
<feature type="compositionally biased region" description="Polar residues" evidence="11">
    <location>
        <begin position="432"/>
        <end position="448"/>
    </location>
</feature>
<dbReference type="WBParaSite" id="BXY_1652100.1">
    <property type="protein sequence ID" value="BXY_1652100.1"/>
    <property type="gene ID" value="BXY_1652100"/>
</dbReference>
<evidence type="ECO:0000256" key="11">
    <source>
        <dbReference type="SAM" id="MobiDB-lite"/>
    </source>
</evidence>
<feature type="compositionally biased region" description="Basic and acidic residues" evidence="11">
    <location>
        <begin position="405"/>
        <end position="416"/>
    </location>
</feature>
<feature type="transmembrane region" description="Helical" evidence="12">
    <location>
        <begin position="149"/>
        <end position="176"/>
    </location>
</feature>
<evidence type="ECO:0000256" key="4">
    <source>
        <dbReference type="ARBA" id="ARBA00022989"/>
    </source>
</evidence>
<dbReference type="AlphaFoldDB" id="A0A1I7SU01"/>
<protein>
    <submittedName>
        <fullName evidence="15">G_PROTEIN_RECEP_F1_2 domain-containing protein</fullName>
    </submittedName>
</protein>
<evidence type="ECO:0000313" key="14">
    <source>
        <dbReference type="Proteomes" id="UP000095284"/>
    </source>
</evidence>
<dbReference type="FunFam" id="1.20.1070.10:FF:000523">
    <property type="entry name" value="5-hydroxytryptamine receptor 2B"/>
    <property type="match status" value="1"/>
</dbReference>
<dbReference type="eggNOG" id="KOG3656">
    <property type="taxonomic scope" value="Eukaryota"/>
</dbReference>
<feature type="region of interest" description="Disordered" evidence="11">
    <location>
        <begin position="481"/>
        <end position="501"/>
    </location>
</feature>
<comment type="similarity">
    <text evidence="10">Belongs to the G-protein coupled receptor 1 family.</text>
</comment>
<reference evidence="15" key="1">
    <citation type="submission" date="2016-11" db="UniProtKB">
        <authorList>
            <consortium name="WormBaseParasite"/>
        </authorList>
    </citation>
    <scope>IDENTIFICATION</scope>
</reference>
<evidence type="ECO:0000256" key="9">
    <source>
        <dbReference type="ARBA" id="ARBA00023224"/>
    </source>
</evidence>
<feature type="compositionally biased region" description="Low complexity" evidence="11">
    <location>
        <begin position="481"/>
        <end position="499"/>
    </location>
</feature>
<keyword evidence="8 10" id="KW-0675">Receptor</keyword>
<dbReference type="SMART" id="SM01381">
    <property type="entry name" value="7TM_GPCR_Srsx"/>
    <property type="match status" value="1"/>
</dbReference>
<evidence type="ECO:0000313" key="15">
    <source>
        <dbReference type="WBParaSite" id="BXY_1652100.1"/>
    </source>
</evidence>